<evidence type="ECO:0000256" key="6">
    <source>
        <dbReference type="SAM" id="Phobius"/>
    </source>
</evidence>
<dbReference type="SUPFAM" id="SSF103473">
    <property type="entry name" value="MFS general substrate transporter"/>
    <property type="match status" value="1"/>
</dbReference>
<dbReference type="Pfam" id="PF07690">
    <property type="entry name" value="MFS_1"/>
    <property type="match status" value="1"/>
</dbReference>
<dbReference type="PROSITE" id="PS50850">
    <property type="entry name" value="MFS"/>
    <property type="match status" value="1"/>
</dbReference>
<evidence type="ECO:0000256" key="1">
    <source>
        <dbReference type="ARBA" id="ARBA00004651"/>
    </source>
</evidence>
<name>A0ABV9F5Q5_9BACL</name>
<accession>A0ABV9F5Q5</accession>
<evidence type="ECO:0000256" key="4">
    <source>
        <dbReference type="ARBA" id="ARBA00022989"/>
    </source>
</evidence>
<evidence type="ECO:0000313" key="8">
    <source>
        <dbReference type="EMBL" id="MFC4597266.1"/>
    </source>
</evidence>
<feature type="domain" description="Major facilitator superfamily (MFS) profile" evidence="7">
    <location>
        <begin position="4"/>
        <end position="85"/>
    </location>
</feature>
<keyword evidence="3 6" id="KW-0812">Transmembrane</keyword>
<dbReference type="Gene3D" id="1.20.1250.20">
    <property type="entry name" value="MFS general substrate transporter like domains"/>
    <property type="match status" value="1"/>
</dbReference>
<evidence type="ECO:0000259" key="7">
    <source>
        <dbReference type="PROSITE" id="PS50850"/>
    </source>
</evidence>
<dbReference type="InterPro" id="IPR020846">
    <property type="entry name" value="MFS_dom"/>
</dbReference>
<dbReference type="EMBL" id="JBHSEP010000001">
    <property type="protein sequence ID" value="MFC4597266.1"/>
    <property type="molecule type" value="Genomic_DNA"/>
</dbReference>
<feature type="transmembrane region" description="Helical" evidence="6">
    <location>
        <begin position="7"/>
        <end position="26"/>
    </location>
</feature>
<proteinExistence type="predicted"/>
<comment type="caution">
    <text evidence="8">The sequence shown here is derived from an EMBL/GenBank/DDBJ whole genome shotgun (WGS) entry which is preliminary data.</text>
</comment>
<dbReference type="Proteomes" id="UP001596028">
    <property type="component" value="Unassembled WGS sequence"/>
</dbReference>
<keyword evidence="2" id="KW-0813">Transport</keyword>
<dbReference type="InterPro" id="IPR036259">
    <property type="entry name" value="MFS_trans_sf"/>
</dbReference>
<dbReference type="InterPro" id="IPR011701">
    <property type="entry name" value="MFS"/>
</dbReference>
<comment type="subcellular location">
    <subcellularLocation>
        <location evidence="1">Cell membrane</location>
        <topology evidence="1">Multi-pass membrane protein</topology>
    </subcellularLocation>
</comment>
<keyword evidence="9" id="KW-1185">Reference proteome</keyword>
<evidence type="ECO:0000256" key="3">
    <source>
        <dbReference type="ARBA" id="ARBA00022692"/>
    </source>
</evidence>
<evidence type="ECO:0000256" key="2">
    <source>
        <dbReference type="ARBA" id="ARBA00022448"/>
    </source>
</evidence>
<protein>
    <submittedName>
        <fullName evidence="8">MFS transporter</fullName>
    </submittedName>
</protein>
<keyword evidence="5 6" id="KW-0472">Membrane</keyword>
<feature type="transmembrane region" description="Helical" evidence="6">
    <location>
        <begin position="38"/>
        <end position="58"/>
    </location>
</feature>
<reference evidence="9" key="1">
    <citation type="journal article" date="2019" name="Int. J. Syst. Evol. Microbiol.">
        <title>The Global Catalogue of Microorganisms (GCM) 10K type strain sequencing project: providing services to taxonomists for standard genome sequencing and annotation.</title>
        <authorList>
            <consortium name="The Broad Institute Genomics Platform"/>
            <consortium name="The Broad Institute Genome Sequencing Center for Infectious Disease"/>
            <person name="Wu L."/>
            <person name="Ma J."/>
        </authorList>
    </citation>
    <scope>NUCLEOTIDE SEQUENCE [LARGE SCALE GENOMIC DNA]</scope>
    <source>
        <strain evidence="9">CCUG 49571</strain>
    </source>
</reference>
<keyword evidence="4 6" id="KW-1133">Transmembrane helix</keyword>
<sequence length="85" mass="9132">MDKIRFGLFFSVFTAMSGLMIIAPVMPSLSRELGLSEMQSGLIISLGSVAMAAMAPFWGSLSDRKGRRAIARGGGRFLWPASSAY</sequence>
<evidence type="ECO:0000256" key="5">
    <source>
        <dbReference type="ARBA" id="ARBA00023136"/>
    </source>
</evidence>
<gene>
    <name evidence="8" type="ORF">ACFO3S_03350</name>
</gene>
<dbReference type="RefSeq" id="WP_378092191.1">
    <property type="nucleotide sequence ID" value="NZ_JBHSEP010000001.1"/>
</dbReference>
<organism evidence="8 9">
    <name type="scientific">Cohnella hongkongensis</name>
    <dbReference type="NCBI Taxonomy" id="178337"/>
    <lineage>
        <taxon>Bacteria</taxon>
        <taxon>Bacillati</taxon>
        <taxon>Bacillota</taxon>
        <taxon>Bacilli</taxon>
        <taxon>Bacillales</taxon>
        <taxon>Paenibacillaceae</taxon>
        <taxon>Cohnella</taxon>
    </lineage>
</organism>
<evidence type="ECO:0000313" key="9">
    <source>
        <dbReference type="Proteomes" id="UP001596028"/>
    </source>
</evidence>